<sequence length="126" mass="14249">MAVVSGLLDGSNDHRFFLPVIFLDDIKLKNNTNNILNACLHYLTDEKLSQYFFHVSIGFYIQFSIPLGQNPPPDGFFLLGGSEYAPSLKKATGLRAKKRNFKPQSWWIGRNLGSFCGFLSYSHCLL</sequence>
<dbReference type="AlphaFoldDB" id="R9A889"/>
<reference evidence="1" key="1">
    <citation type="submission" date="2013-04" db="EMBL/GenBank/DDBJ databases">
        <authorList>
            <person name="Harkins D.M."/>
            <person name="Durkin A.S."/>
            <person name="Brinkac L.M."/>
            <person name="Haft D.H."/>
            <person name="Selengut J.D."/>
            <person name="Sanka R."/>
            <person name="DePew J."/>
            <person name="Purushe J."/>
            <person name="Galloway R.L."/>
            <person name="Vinetz J.M."/>
            <person name="Sutton G.G."/>
            <person name="Nierman W.C."/>
            <person name="Fouts D.E."/>
        </authorList>
    </citation>
    <scope>NUCLEOTIDE SEQUENCE [LARGE SCALE GENOMIC DNA]</scope>
    <source>
        <strain evidence="1">CDC</strain>
    </source>
</reference>
<keyword evidence="2" id="KW-1185">Reference proteome</keyword>
<evidence type="ECO:0000313" key="1">
    <source>
        <dbReference type="EMBL" id="EOQ96460.1"/>
    </source>
</evidence>
<protein>
    <submittedName>
        <fullName evidence="1">Uncharacterized protein</fullName>
    </submittedName>
</protein>
<dbReference type="STRING" id="1218599.LEP1GSC195_2382"/>
<gene>
    <name evidence="1" type="ORF">LEP1GSC195_2382</name>
</gene>
<dbReference type="EMBL" id="AOGZ02000014">
    <property type="protein sequence ID" value="EOQ96460.1"/>
    <property type="molecule type" value="Genomic_DNA"/>
</dbReference>
<dbReference type="Proteomes" id="UP000013984">
    <property type="component" value="Unassembled WGS sequence"/>
</dbReference>
<evidence type="ECO:0000313" key="2">
    <source>
        <dbReference type="Proteomes" id="UP000013984"/>
    </source>
</evidence>
<proteinExistence type="predicted"/>
<accession>R9A889</accession>
<name>R9A889_9LEPT</name>
<organism evidence="1 2">
    <name type="scientific">Leptospira wolbachii serovar Codice str. CDC</name>
    <dbReference type="NCBI Taxonomy" id="1218599"/>
    <lineage>
        <taxon>Bacteria</taxon>
        <taxon>Pseudomonadati</taxon>
        <taxon>Spirochaetota</taxon>
        <taxon>Spirochaetia</taxon>
        <taxon>Leptospirales</taxon>
        <taxon>Leptospiraceae</taxon>
        <taxon>Leptospira</taxon>
    </lineage>
</organism>
<comment type="caution">
    <text evidence="1">The sequence shown here is derived from an EMBL/GenBank/DDBJ whole genome shotgun (WGS) entry which is preliminary data.</text>
</comment>